<evidence type="ECO:0000313" key="7">
    <source>
        <dbReference type="Proteomes" id="UP000307808"/>
    </source>
</evidence>
<feature type="region of interest" description="Disordered" evidence="5">
    <location>
        <begin position="1"/>
        <end position="22"/>
    </location>
</feature>
<gene>
    <name evidence="6" type="ORF">FC770_14290</name>
</gene>
<reference evidence="6 7" key="1">
    <citation type="submission" date="2019-04" db="EMBL/GenBank/DDBJ databases">
        <authorList>
            <person name="Dong K."/>
        </authorList>
    </citation>
    <scope>NUCLEOTIDE SEQUENCE [LARGE SCALE GENOMIC DNA]</scope>
    <source>
        <strain evidence="7">dk3543</strain>
    </source>
</reference>
<sequence length="200" mass="20582">MRRAPSGRGSTTPGGCDDRRGGVVGGMAISRRIARPLLSSAFIATSVQVLKDPGPAADNLRAWSDRVVPAARAQGIPLPQDPAVLARAAAAVQLAAAGALALGKAPRLSAVLLTAALAPNALASSPLNPTLDSASRERNVVETAKNASLLGGLLLATVDTEGRPGIAWRARRAARDAKRQARHLTKEAKLETRLAGKSLT</sequence>
<keyword evidence="3" id="KW-1133">Transmembrane helix</keyword>
<evidence type="ECO:0000256" key="5">
    <source>
        <dbReference type="SAM" id="MobiDB-lite"/>
    </source>
</evidence>
<evidence type="ECO:0000256" key="4">
    <source>
        <dbReference type="ARBA" id="ARBA00023136"/>
    </source>
</evidence>
<evidence type="ECO:0000256" key="2">
    <source>
        <dbReference type="ARBA" id="ARBA00022692"/>
    </source>
</evidence>
<name>A0A4U2YHY5_9ACTN</name>
<protein>
    <submittedName>
        <fullName evidence="6">DoxX family membrane protein</fullName>
    </submittedName>
</protein>
<dbReference type="EMBL" id="SZPY01000004">
    <property type="protein sequence ID" value="TKI60686.1"/>
    <property type="molecule type" value="Genomic_DNA"/>
</dbReference>
<dbReference type="Pfam" id="PF07681">
    <property type="entry name" value="DoxX"/>
    <property type="match status" value="1"/>
</dbReference>
<dbReference type="AlphaFoldDB" id="A0A4U2YHY5"/>
<evidence type="ECO:0000256" key="3">
    <source>
        <dbReference type="ARBA" id="ARBA00022989"/>
    </source>
</evidence>
<comment type="caution">
    <text evidence="6">The sequence shown here is derived from an EMBL/GenBank/DDBJ whole genome shotgun (WGS) entry which is preliminary data.</text>
</comment>
<evidence type="ECO:0000313" key="6">
    <source>
        <dbReference type="EMBL" id="TKI60686.1"/>
    </source>
</evidence>
<comment type="subcellular location">
    <subcellularLocation>
        <location evidence="1">Membrane</location>
        <topology evidence="1">Multi-pass membrane protein</topology>
    </subcellularLocation>
</comment>
<organism evidence="6 7">
    <name type="scientific">Nocardioides jishulii</name>
    <dbReference type="NCBI Taxonomy" id="2575440"/>
    <lineage>
        <taxon>Bacteria</taxon>
        <taxon>Bacillati</taxon>
        <taxon>Actinomycetota</taxon>
        <taxon>Actinomycetes</taxon>
        <taxon>Propionibacteriales</taxon>
        <taxon>Nocardioidaceae</taxon>
        <taxon>Nocardioides</taxon>
    </lineage>
</organism>
<dbReference type="Proteomes" id="UP000307808">
    <property type="component" value="Unassembled WGS sequence"/>
</dbReference>
<dbReference type="GO" id="GO:0016020">
    <property type="term" value="C:membrane"/>
    <property type="evidence" value="ECO:0007669"/>
    <property type="project" value="UniProtKB-SubCell"/>
</dbReference>
<evidence type="ECO:0000256" key="1">
    <source>
        <dbReference type="ARBA" id="ARBA00004141"/>
    </source>
</evidence>
<dbReference type="OrthoDB" id="329282at2"/>
<dbReference type="InterPro" id="IPR032808">
    <property type="entry name" value="DoxX"/>
</dbReference>
<keyword evidence="4" id="KW-0472">Membrane</keyword>
<accession>A0A4U2YHY5</accession>
<keyword evidence="7" id="KW-1185">Reference proteome</keyword>
<keyword evidence="2" id="KW-0812">Transmembrane</keyword>
<proteinExistence type="predicted"/>